<name>A0ACC1R1G0_9HYPO</name>
<gene>
    <name evidence="1" type="ORF">NLG97_g2907</name>
</gene>
<accession>A0ACC1R1G0</accession>
<protein>
    <submittedName>
        <fullName evidence="1">Uncharacterized protein</fullName>
    </submittedName>
</protein>
<sequence length="566" mass="62313">MKLTSRNGWAVLAATVAAHTNSLVDVKNIVLFMQENRSFDHYFGTMAGVRGFGDPNAQVNDDGFSVFEQQMPDAQNGTHTLKPWYINYLGGEWKEATQCMYGGDNGWDSMHTAYNGGLGNKWLQAEAWSSNSTAGGYAMGSPTNPNGEGSMIIDDNYMPDAGISWQVWQDFDNFEDNMVAYFKQYQEAKNGSALQEKGNSYPGLEAFRSAAKSGTLPQVSFIVGPQELAEHAPNMPIDGAWLQKQLVDTITSSPAYNKTVLIISYDEQGGWMDHVVPMAPPKGTPGKWIDIEPLGGATPVGPGWRIPRYIISPWTRGGNVFAEPSDHTSDIMFVEAWAEANGYSLEVSTITPWRRSHMSNLVNAFNFREADYTAPPIASVRKPEADPDKPWEGTPSLGSLQGPWVGPAKCEQMHSGNQPPIPYGEQNAGPDMASLVEDGFKVVRGLLTEGRYVVFEQRARALTAKKDATVGISEGTEKHEKIEQRWILHSLADYGKQFYVQSAKNKQYISAGGKMSKSKSEATPISIDYDSSRVAYTLSVSGSKRGVNDWTSSSIYWKAYSVSYTQ</sequence>
<organism evidence="1 2">
    <name type="scientific">Lecanicillium saksenae</name>
    <dbReference type="NCBI Taxonomy" id="468837"/>
    <lineage>
        <taxon>Eukaryota</taxon>
        <taxon>Fungi</taxon>
        <taxon>Dikarya</taxon>
        <taxon>Ascomycota</taxon>
        <taxon>Pezizomycotina</taxon>
        <taxon>Sordariomycetes</taxon>
        <taxon>Hypocreomycetidae</taxon>
        <taxon>Hypocreales</taxon>
        <taxon>Cordycipitaceae</taxon>
        <taxon>Lecanicillium</taxon>
    </lineage>
</organism>
<evidence type="ECO:0000313" key="2">
    <source>
        <dbReference type="Proteomes" id="UP001148737"/>
    </source>
</evidence>
<dbReference type="Proteomes" id="UP001148737">
    <property type="component" value="Unassembled WGS sequence"/>
</dbReference>
<dbReference type="EMBL" id="JANAKD010000221">
    <property type="protein sequence ID" value="KAJ3496102.1"/>
    <property type="molecule type" value="Genomic_DNA"/>
</dbReference>
<keyword evidence="2" id="KW-1185">Reference proteome</keyword>
<proteinExistence type="predicted"/>
<comment type="caution">
    <text evidence="1">The sequence shown here is derived from an EMBL/GenBank/DDBJ whole genome shotgun (WGS) entry which is preliminary data.</text>
</comment>
<reference evidence="1" key="1">
    <citation type="submission" date="2022-07" db="EMBL/GenBank/DDBJ databases">
        <title>Genome Sequence of Lecanicillium saksenae.</title>
        <authorList>
            <person name="Buettner E."/>
        </authorList>
    </citation>
    <scope>NUCLEOTIDE SEQUENCE</scope>
    <source>
        <strain evidence="1">VT-O1</strain>
    </source>
</reference>
<evidence type="ECO:0000313" key="1">
    <source>
        <dbReference type="EMBL" id="KAJ3496102.1"/>
    </source>
</evidence>